<dbReference type="Gene3D" id="1.10.10.10">
    <property type="entry name" value="Winged helix-like DNA-binding domain superfamily/Winged helix DNA-binding domain"/>
    <property type="match status" value="1"/>
</dbReference>
<dbReference type="InterPro" id="IPR036390">
    <property type="entry name" value="WH_DNA-bd_sf"/>
</dbReference>
<dbReference type="GO" id="GO:0003700">
    <property type="term" value="F:DNA-binding transcription factor activity"/>
    <property type="evidence" value="ECO:0007669"/>
    <property type="project" value="InterPro"/>
</dbReference>
<keyword evidence="6" id="KW-1185">Reference proteome</keyword>
<dbReference type="RefSeq" id="WP_109604682.1">
    <property type="nucleotide sequence ID" value="NZ_JAMHJO010000002.1"/>
</dbReference>
<protein>
    <submittedName>
        <fullName evidence="5">GntR family transcriptional regulator</fullName>
    </submittedName>
</protein>
<dbReference type="PRINTS" id="PR00035">
    <property type="entry name" value="HTHGNTR"/>
</dbReference>
<evidence type="ECO:0000256" key="3">
    <source>
        <dbReference type="ARBA" id="ARBA00023163"/>
    </source>
</evidence>
<keyword evidence="3" id="KW-0804">Transcription</keyword>
<dbReference type="Gene3D" id="3.40.50.2300">
    <property type="match status" value="2"/>
</dbReference>
<dbReference type="AlphaFoldDB" id="A0AA45C743"/>
<dbReference type="InterPro" id="IPR000524">
    <property type="entry name" value="Tscrpt_reg_HTH_GntR"/>
</dbReference>
<dbReference type="PANTHER" id="PTHR30146:SF109">
    <property type="entry name" value="HTH-TYPE TRANSCRIPTIONAL REGULATOR GALS"/>
    <property type="match status" value="1"/>
</dbReference>
<comment type="caution">
    <text evidence="5">The sequence shown here is derived from an EMBL/GenBank/DDBJ whole genome shotgun (WGS) entry which is preliminary data.</text>
</comment>
<sequence length="334" mass="38285">MKPKYERIYDYLESLIIEEKIKAGEKIPSEKEVADMFETTRVTVRKALSKLEHEGLITKLKGVGSFVTSSDPLSRKKIGVIVQNNDIVRGIIKNTSKYGIKTYALDYSFNVKEEEKLIIDLLEKEIDGLILQPTTSSLTNGILRSLIKESFPIVFVDRPLPNHYEIPLIWSDNEEGGRIMAQHAKELKIKNPIFITHGDFQIQSVKSRYIGFCEEYGKQIQNIDSEEINTHDLLKKIKEEKIDFIFFCNDTTAIKIHNTLIYNGINIPHQIKVAGFDDIETAIMLYPELTTVKQNFEQIGENAVSTIIKILKNEKTQKEIKIPVQIKKRKSTSI</sequence>
<dbReference type="EMBL" id="QGGI01000007">
    <property type="protein sequence ID" value="PWJ95148.1"/>
    <property type="molecule type" value="Genomic_DNA"/>
</dbReference>
<dbReference type="Pfam" id="PF00392">
    <property type="entry name" value="GntR"/>
    <property type="match status" value="1"/>
</dbReference>
<dbReference type="InterPro" id="IPR036388">
    <property type="entry name" value="WH-like_DNA-bd_sf"/>
</dbReference>
<proteinExistence type="predicted"/>
<dbReference type="InterPro" id="IPR046335">
    <property type="entry name" value="LacI/GalR-like_sensor"/>
</dbReference>
<dbReference type="Pfam" id="PF13377">
    <property type="entry name" value="Peripla_BP_3"/>
    <property type="match status" value="1"/>
</dbReference>
<dbReference type="SUPFAM" id="SSF46785">
    <property type="entry name" value="Winged helix' DNA-binding domain"/>
    <property type="match status" value="1"/>
</dbReference>
<dbReference type="PANTHER" id="PTHR30146">
    <property type="entry name" value="LACI-RELATED TRANSCRIPTIONAL REPRESSOR"/>
    <property type="match status" value="1"/>
</dbReference>
<accession>A0AA45C743</accession>
<dbReference type="SUPFAM" id="SSF53822">
    <property type="entry name" value="Periplasmic binding protein-like I"/>
    <property type="match status" value="1"/>
</dbReference>
<keyword evidence="2" id="KW-0238">DNA-binding</keyword>
<dbReference type="InterPro" id="IPR028082">
    <property type="entry name" value="Peripla_BP_I"/>
</dbReference>
<reference evidence="5 6" key="1">
    <citation type="submission" date="2018-05" db="EMBL/GenBank/DDBJ databases">
        <title>Genomic Encyclopedia of Type Strains, Phase IV (KMG-IV): sequencing the most valuable type-strain genomes for metagenomic binning, comparative biology and taxonomic classification.</title>
        <authorList>
            <person name="Goeker M."/>
        </authorList>
    </citation>
    <scope>NUCLEOTIDE SEQUENCE [LARGE SCALE GENOMIC DNA]</scope>
    <source>
        <strain evidence="5 6">DSM 24906</strain>
    </source>
</reference>
<evidence type="ECO:0000256" key="1">
    <source>
        <dbReference type="ARBA" id="ARBA00023015"/>
    </source>
</evidence>
<organism evidence="5 6">
    <name type="scientific">Oceanotoga teriensis</name>
    <dbReference type="NCBI Taxonomy" id="515440"/>
    <lineage>
        <taxon>Bacteria</taxon>
        <taxon>Thermotogati</taxon>
        <taxon>Thermotogota</taxon>
        <taxon>Thermotogae</taxon>
        <taxon>Petrotogales</taxon>
        <taxon>Petrotogaceae</taxon>
        <taxon>Oceanotoga</taxon>
    </lineage>
</organism>
<evidence type="ECO:0000256" key="2">
    <source>
        <dbReference type="ARBA" id="ARBA00023125"/>
    </source>
</evidence>
<dbReference type="SMART" id="SM00345">
    <property type="entry name" value="HTH_GNTR"/>
    <property type="match status" value="1"/>
</dbReference>
<keyword evidence="1" id="KW-0805">Transcription regulation</keyword>
<evidence type="ECO:0000313" key="6">
    <source>
        <dbReference type="Proteomes" id="UP000245921"/>
    </source>
</evidence>
<feature type="domain" description="HTH gntR-type" evidence="4">
    <location>
        <begin position="2"/>
        <end position="70"/>
    </location>
</feature>
<name>A0AA45C743_9BACT</name>
<evidence type="ECO:0000313" key="5">
    <source>
        <dbReference type="EMBL" id="PWJ95148.1"/>
    </source>
</evidence>
<gene>
    <name evidence="5" type="ORF">C7380_107103</name>
</gene>
<dbReference type="PROSITE" id="PS50949">
    <property type="entry name" value="HTH_GNTR"/>
    <property type="match status" value="1"/>
</dbReference>
<dbReference type="GO" id="GO:0000976">
    <property type="term" value="F:transcription cis-regulatory region binding"/>
    <property type="evidence" value="ECO:0007669"/>
    <property type="project" value="TreeGrafter"/>
</dbReference>
<dbReference type="Proteomes" id="UP000245921">
    <property type="component" value="Unassembled WGS sequence"/>
</dbReference>
<dbReference type="CDD" id="cd07377">
    <property type="entry name" value="WHTH_GntR"/>
    <property type="match status" value="1"/>
</dbReference>
<evidence type="ECO:0000259" key="4">
    <source>
        <dbReference type="PROSITE" id="PS50949"/>
    </source>
</evidence>